<evidence type="ECO:0000256" key="11">
    <source>
        <dbReference type="SAM" id="Phobius"/>
    </source>
</evidence>
<proteinExistence type="inferred from homology"/>
<dbReference type="KEGG" id="wcp:H9Q76_08715"/>
<dbReference type="GO" id="GO:0004222">
    <property type="term" value="F:metalloendopeptidase activity"/>
    <property type="evidence" value="ECO:0007669"/>
    <property type="project" value="InterPro"/>
</dbReference>
<feature type="transmembrane region" description="Helical" evidence="11">
    <location>
        <begin position="6"/>
        <end position="25"/>
    </location>
</feature>
<keyword evidence="5 11" id="KW-0812">Transmembrane</keyword>
<gene>
    <name evidence="13" type="ORF">H9Q76_08715</name>
</gene>
<comment type="subcellular location">
    <subcellularLocation>
        <location evidence="2">Membrane</location>
        <topology evidence="2">Multi-pass membrane protein</topology>
    </subcellularLocation>
</comment>
<dbReference type="InterPro" id="IPR036034">
    <property type="entry name" value="PDZ_sf"/>
</dbReference>
<accession>A0A7G9FJU7</accession>
<evidence type="ECO:0000256" key="8">
    <source>
        <dbReference type="ARBA" id="ARBA00022989"/>
    </source>
</evidence>
<dbReference type="Pfam" id="PF02163">
    <property type="entry name" value="Peptidase_M50"/>
    <property type="match status" value="1"/>
</dbReference>
<evidence type="ECO:0000256" key="4">
    <source>
        <dbReference type="ARBA" id="ARBA00022670"/>
    </source>
</evidence>
<dbReference type="EMBL" id="CP060632">
    <property type="protein sequence ID" value="QNL98828.1"/>
    <property type="molecule type" value="Genomic_DNA"/>
</dbReference>
<evidence type="ECO:0000256" key="9">
    <source>
        <dbReference type="ARBA" id="ARBA00023049"/>
    </source>
</evidence>
<reference evidence="13 14" key="1">
    <citation type="submission" date="2020-08" db="EMBL/GenBank/DDBJ databases">
        <authorList>
            <person name="Liu C."/>
            <person name="Sun Q."/>
        </authorList>
    </citation>
    <scope>NUCLEOTIDE SEQUENCE [LARGE SCALE GENOMIC DNA]</scope>
    <source>
        <strain evidence="13 14">NSJ-4</strain>
    </source>
</reference>
<dbReference type="GO" id="GO:0006508">
    <property type="term" value="P:proteolysis"/>
    <property type="evidence" value="ECO:0007669"/>
    <property type="project" value="UniProtKB-KW"/>
</dbReference>
<comment type="similarity">
    <text evidence="3">Belongs to the peptidase M50B family.</text>
</comment>
<dbReference type="InterPro" id="IPR001478">
    <property type="entry name" value="PDZ"/>
</dbReference>
<dbReference type="InterPro" id="IPR008915">
    <property type="entry name" value="Peptidase_M50"/>
</dbReference>
<protein>
    <submittedName>
        <fullName evidence="13">Site-2 protease family protein</fullName>
    </submittedName>
</protein>
<keyword evidence="6" id="KW-0378">Hydrolase</keyword>
<dbReference type="AlphaFoldDB" id="A0A7G9FJU7"/>
<feature type="domain" description="PDZ" evidence="12">
    <location>
        <begin position="106"/>
        <end position="175"/>
    </location>
</feature>
<evidence type="ECO:0000256" key="10">
    <source>
        <dbReference type="ARBA" id="ARBA00023136"/>
    </source>
</evidence>
<evidence type="ECO:0000313" key="13">
    <source>
        <dbReference type="EMBL" id="QNL98828.1"/>
    </source>
</evidence>
<evidence type="ECO:0000256" key="7">
    <source>
        <dbReference type="ARBA" id="ARBA00022833"/>
    </source>
</evidence>
<keyword evidence="14" id="KW-1185">Reference proteome</keyword>
<dbReference type="Pfam" id="PF17820">
    <property type="entry name" value="PDZ_6"/>
    <property type="match status" value="1"/>
</dbReference>
<keyword evidence="7" id="KW-0862">Zinc</keyword>
<sequence>MNIILIILVFGVIVFFHEFGHFIVAKMNKIAVMEFSIGMGPAIFSIQKKETKYSLRLLPIGGYCMMMGEDGESEDENAFNNKPLLARILVIAAGPVFNFILAFVFSIVLIHFTGCDPARLTTVVEHSAAEDAGIVVGDTVTAINGKKIYNYREILLYMQAENPSKPVTLSIEHADGSKESVVVTPKVDNEGNYKLGVAGGYVASTGFGNDIKYAGLELRYWVKATVTGLRMIVTGGVKNGDIMGPVGVGSAMNEVIEEAKDISTTQKEAVINVILNLLNWSILLSVNLGIMNLLPIPALDGGRLLFLFIEAIRRKKIPQEKEAIVNFIGFALLMVLMVVVFFNDIKNAFF</sequence>
<evidence type="ECO:0000256" key="5">
    <source>
        <dbReference type="ARBA" id="ARBA00022692"/>
    </source>
</evidence>
<evidence type="ECO:0000313" key="14">
    <source>
        <dbReference type="Proteomes" id="UP000515819"/>
    </source>
</evidence>
<dbReference type="GO" id="GO:0016020">
    <property type="term" value="C:membrane"/>
    <property type="evidence" value="ECO:0007669"/>
    <property type="project" value="UniProtKB-SubCell"/>
</dbReference>
<evidence type="ECO:0000259" key="12">
    <source>
        <dbReference type="SMART" id="SM00228"/>
    </source>
</evidence>
<dbReference type="PANTHER" id="PTHR42837:SF2">
    <property type="entry name" value="MEMBRANE METALLOPROTEASE ARASP2, CHLOROPLASTIC-RELATED"/>
    <property type="match status" value="1"/>
</dbReference>
<dbReference type="RefSeq" id="WP_021985222.1">
    <property type="nucleotide sequence ID" value="NZ_CP060632.1"/>
</dbReference>
<keyword evidence="10 11" id="KW-0472">Membrane</keyword>
<evidence type="ECO:0000256" key="2">
    <source>
        <dbReference type="ARBA" id="ARBA00004141"/>
    </source>
</evidence>
<evidence type="ECO:0000256" key="3">
    <source>
        <dbReference type="ARBA" id="ARBA00007931"/>
    </source>
</evidence>
<comment type="cofactor">
    <cofactor evidence="1">
        <name>Zn(2+)</name>
        <dbReference type="ChEBI" id="CHEBI:29105"/>
    </cofactor>
</comment>
<feature type="transmembrane region" description="Helical" evidence="11">
    <location>
        <begin position="323"/>
        <end position="342"/>
    </location>
</feature>
<organism evidence="13 14">
    <name type="scientific">Wujia chipingensis</name>
    <dbReference type="NCBI Taxonomy" id="2763670"/>
    <lineage>
        <taxon>Bacteria</taxon>
        <taxon>Bacillati</taxon>
        <taxon>Bacillota</taxon>
        <taxon>Clostridia</taxon>
        <taxon>Lachnospirales</taxon>
        <taxon>Lachnospiraceae</taxon>
        <taxon>Wujia</taxon>
    </lineage>
</organism>
<dbReference type="InterPro" id="IPR041489">
    <property type="entry name" value="PDZ_6"/>
</dbReference>
<dbReference type="CDD" id="cd06163">
    <property type="entry name" value="S2P-M50_PDZ_RseP-like"/>
    <property type="match status" value="1"/>
</dbReference>
<keyword evidence="4 13" id="KW-0645">Protease</keyword>
<dbReference type="Proteomes" id="UP000515819">
    <property type="component" value="Chromosome"/>
</dbReference>
<feature type="transmembrane region" description="Helical" evidence="11">
    <location>
        <begin position="88"/>
        <end position="112"/>
    </location>
</feature>
<name>A0A7G9FJU7_9FIRM</name>
<dbReference type="SUPFAM" id="SSF50156">
    <property type="entry name" value="PDZ domain-like"/>
    <property type="match status" value="1"/>
</dbReference>
<dbReference type="PANTHER" id="PTHR42837">
    <property type="entry name" value="REGULATOR OF SIGMA-E PROTEASE RSEP"/>
    <property type="match status" value="1"/>
</dbReference>
<dbReference type="Gene3D" id="2.30.42.10">
    <property type="match status" value="1"/>
</dbReference>
<evidence type="ECO:0000256" key="6">
    <source>
        <dbReference type="ARBA" id="ARBA00022801"/>
    </source>
</evidence>
<dbReference type="InterPro" id="IPR004387">
    <property type="entry name" value="Pept_M50_Zn"/>
</dbReference>
<keyword evidence="9" id="KW-0482">Metalloprotease</keyword>
<dbReference type="SMART" id="SM00228">
    <property type="entry name" value="PDZ"/>
    <property type="match status" value="1"/>
</dbReference>
<evidence type="ECO:0000256" key="1">
    <source>
        <dbReference type="ARBA" id="ARBA00001947"/>
    </source>
</evidence>
<keyword evidence="8 11" id="KW-1133">Transmembrane helix</keyword>